<name>A0A3M7SDD9_BRAPC</name>
<evidence type="ECO:0000256" key="1">
    <source>
        <dbReference type="SAM" id="MobiDB-lite"/>
    </source>
</evidence>
<feature type="compositionally biased region" description="Low complexity" evidence="1">
    <location>
        <begin position="42"/>
        <end position="58"/>
    </location>
</feature>
<dbReference type="AlphaFoldDB" id="A0A3M7SDD9"/>
<comment type="caution">
    <text evidence="2">The sequence shown here is derived from an EMBL/GenBank/DDBJ whole genome shotgun (WGS) entry which is preliminary data.</text>
</comment>
<sequence length="581" mass="66020">MIESFSGTGESSVKEKNIVDKPEENTENEENDQFDDDSLSFNKSSSPQQNQANQSDSQNLKLKQITKIISPKWPNRVFAFDLIRRIISTFAQNTSTDSDDSYQHKAHFDLLLAKKLKSKPANFKNQDDIDQNYLILFLQDLMRIACIGATSSLDPLKLVGLDLLLDLILYFGKCEEPNPEFKGHLILEQYQAQVSAALRPQFSIETSAHVTAKACQVCSMWISSGVARDLNDLRRVNQLLASSLQKLNLNKTARTTMVNNDQLIYSELSLTVEKLAVLRAWADVYIVARKSLKSENLLNLVKPELQILSHHWSVALKDYSYLCLPAEYSNQLPVEGGSFYHADLVDSSKPIYKQHFTRILLGYSLWLNEIAFETNECEELKEKLFFMLLGLSLETLSNTQGLAQLSDDTIQDILESIDSLLKIKFCRDVLKSKSVYLCVEILSILYKIKLTRDLMNINLLVVGIVKQINEFWKGKCNAEQAKNSEKNSSALIFVILEICIKDLIRYLPNLLHSGKKNQENAEGSVEFNRNKIKFNSSKSSFLYLHVTKCVKLTETDVELLKQVINVLNDLPFNFGISLESK</sequence>
<dbReference type="InterPro" id="IPR040108">
    <property type="entry name" value="Laa1/Sip1/HEATR5"/>
</dbReference>
<proteinExistence type="predicted"/>
<dbReference type="GO" id="GO:0006897">
    <property type="term" value="P:endocytosis"/>
    <property type="evidence" value="ECO:0007669"/>
    <property type="project" value="TreeGrafter"/>
</dbReference>
<dbReference type="InterPro" id="IPR046837">
    <property type="entry name" value="Laa1/Sip1/HEATR5-like_HEAT"/>
</dbReference>
<feature type="compositionally biased region" description="Acidic residues" evidence="1">
    <location>
        <begin position="25"/>
        <end position="38"/>
    </location>
</feature>
<dbReference type="STRING" id="10195.A0A3M7SDD9"/>
<dbReference type="Pfam" id="PF25468">
    <property type="entry name" value="HEAT_HEATR5A"/>
    <property type="match status" value="1"/>
</dbReference>
<dbReference type="EMBL" id="REGN01001571">
    <property type="protein sequence ID" value="RNA33833.1"/>
    <property type="molecule type" value="Genomic_DNA"/>
</dbReference>
<protein>
    <submittedName>
        <fullName evidence="2">HEAT repeat-containing 5B-like isoform X1</fullName>
    </submittedName>
</protein>
<dbReference type="GO" id="GO:0008104">
    <property type="term" value="P:intracellular protein localization"/>
    <property type="evidence" value="ECO:0007669"/>
    <property type="project" value="TreeGrafter"/>
</dbReference>
<dbReference type="GO" id="GO:0042147">
    <property type="term" value="P:retrograde transport, endosome to Golgi"/>
    <property type="evidence" value="ECO:0007669"/>
    <property type="project" value="TreeGrafter"/>
</dbReference>
<dbReference type="GO" id="GO:0005829">
    <property type="term" value="C:cytosol"/>
    <property type="evidence" value="ECO:0007669"/>
    <property type="project" value="GOC"/>
</dbReference>
<dbReference type="PANTHER" id="PTHR21663:SF0">
    <property type="entry name" value="HEAT REPEAT-CONTAINING PROTEIN 5B"/>
    <property type="match status" value="1"/>
</dbReference>
<feature type="region of interest" description="Disordered" evidence="1">
    <location>
        <begin position="1"/>
        <end position="58"/>
    </location>
</feature>
<feature type="compositionally biased region" description="Polar residues" evidence="1">
    <location>
        <begin position="1"/>
        <end position="11"/>
    </location>
</feature>
<evidence type="ECO:0000313" key="3">
    <source>
        <dbReference type="Proteomes" id="UP000276133"/>
    </source>
</evidence>
<organism evidence="2 3">
    <name type="scientific">Brachionus plicatilis</name>
    <name type="common">Marine rotifer</name>
    <name type="synonym">Brachionus muelleri</name>
    <dbReference type="NCBI Taxonomy" id="10195"/>
    <lineage>
        <taxon>Eukaryota</taxon>
        <taxon>Metazoa</taxon>
        <taxon>Spiralia</taxon>
        <taxon>Gnathifera</taxon>
        <taxon>Rotifera</taxon>
        <taxon>Eurotatoria</taxon>
        <taxon>Monogononta</taxon>
        <taxon>Pseudotrocha</taxon>
        <taxon>Ploima</taxon>
        <taxon>Brachionidae</taxon>
        <taxon>Brachionus</taxon>
    </lineage>
</organism>
<feature type="compositionally biased region" description="Basic and acidic residues" evidence="1">
    <location>
        <begin position="12"/>
        <end position="24"/>
    </location>
</feature>
<reference evidence="2 3" key="1">
    <citation type="journal article" date="2018" name="Sci. Rep.">
        <title>Genomic signatures of local adaptation to the degree of environmental predictability in rotifers.</title>
        <authorList>
            <person name="Franch-Gras L."/>
            <person name="Hahn C."/>
            <person name="Garcia-Roger E.M."/>
            <person name="Carmona M.J."/>
            <person name="Serra M."/>
            <person name="Gomez A."/>
        </authorList>
    </citation>
    <scope>NUCLEOTIDE SEQUENCE [LARGE SCALE GENOMIC DNA]</scope>
    <source>
        <strain evidence="2">HYR1</strain>
    </source>
</reference>
<evidence type="ECO:0000313" key="2">
    <source>
        <dbReference type="EMBL" id="RNA33833.1"/>
    </source>
</evidence>
<dbReference type="OrthoDB" id="192608at2759"/>
<accession>A0A3M7SDD9</accession>
<dbReference type="PANTHER" id="PTHR21663">
    <property type="entry name" value="HYPOTHETICAL HEAT DOMAIN-CONTAINING"/>
    <property type="match status" value="1"/>
</dbReference>
<dbReference type="Pfam" id="PF20210">
    <property type="entry name" value="Laa1_Sip1_HTR5"/>
    <property type="match status" value="1"/>
</dbReference>
<gene>
    <name evidence="2" type="ORF">BpHYR1_031143</name>
</gene>
<dbReference type="GO" id="GO:0030139">
    <property type="term" value="C:endocytic vesicle"/>
    <property type="evidence" value="ECO:0007669"/>
    <property type="project" value="TreeGrafter"/>
</dbReference>
<dbReference type="GO" id="GO:0016020">
    <property type="term" value="C:membrane"/>
    <property type="evidence" value="ECO:0007669"/>
    <property type="project" value="TreeGrafter"/>
</dbReference>
<dbReference type="Proteomes" id="UP000276133">
    <property type="component" value="Unassembled WGS sequence"/>
</dbReference>
<keyword evidence="3" id="KW-1185">Reference proteome</keyword>
<dbReference type="GO" id="GO:0005794">
    <property type="term" value="C:Golgi apparatus"/>
    <property type="evidence" value="ECO:0007669"/>
    <property type="project" value="TreeGrafter"/>
</dbReference>